<proteinExistence type="predicted"/>
<dbReference type="Proteomes" id="UP000828236">
    <property type="component" value="Unassembled WGS sequence"/>
</dbReference>
<feature type="transmembrane region" description="Helical" evidence="2">
    <location>
        <begin position="12"/>
        <end position="30"/>
    </location>
</feature>
<evidence type="ECO:0000256" key="1">
    <source>
        <dbReference type="SAM" id="MobiDB-lite"/>
    </source>
</evidence>
<accession>A0A9D4P1F6</accession>
<dbReference type="AlphaFoldDB" id="A0A9D4P1F6"/>
<keyword evidence="2" id="KW-0472">Membrane</keyword>
<organism evidence="3">
    <name type="scientific">Dermatophagoides farinae</name>
    <name type="common">American house dust mite</name>
    <dbReference type="NCBI Taxonomy" id="6954"/>
    <lineage>
        <taxon>Eukaryota</taxon>
        <taxon>Metazoa</taxon>
        <taxon>Ecdysozoa</taxon>
        <taxon>Arthropoda</taxon>
        <taxon>Chelicerata</taxon>
        <taxon>Arachnida</taxon>
        <taxon>Acari</taxon>
        <taxon>Acariformes</taxon>
        <taxon>Sarcoptiformes</taxon>
        <taxon>Astigmata</taxon>
        <taxon>Psoroptidia</taxon>
        <taxon>Analgoidea</taxon>
        <taxon>Pyroglyphidae</taxon>
        <taxon>Dermatophagoidinae</taxon>
        <taxon>Dermatophagoides</taxon>
    </lineage>
</organism>
<name>A0A9D4P1F6_DERFA</name>
<feature type="compositionally biased region" description="Basic and acidic residues" evidence="1">
    <location>
        <begin position="427"/>
        <end position="443"/>
    </location>
</feature>
<reference evidence="3" key="2">
    <citation type="journal article" date="2021" name="World Allergy Organ. J.">
        <title>Chromosome-level assembly of Dermatophagoides farinae genome and transcriptome reveals two novel allergens Der f 37 and Der f 39.</title>
        <authorList>
            <person name="Chen J."/>
            <person name="Cai Z."/>
            <person name="Fan D."/>
            <person name="Hu J."/>
            <person name="Hou Y."/>
            <person name="He Y."/>
            <person name="Zhang Z."/>
            <person name="Zhao Z."/>
            <person name="Gao P."/>
            <person name="Hu W."/>
            <person name="Sun J."/>
            <person name="Li J."/>
            <person name="Ji K."/>
        </authorList>
    </citation>
    <scope>NUCLEOTIDE SEQUENCE</scope>
    <source>
        <strain evidence="3">JKM2019</strain>
    </source>
</reference>
<gene>
    <name evidence="3" type="ORF">HUG17_9677</name>
</gene>
<comment type="caution">
    <text evidence="3">The sequence shown here is derived from an EMBL/GenBank/DDBJ whole genome shotgun (WGS) entry which is preliminary data.</text>
</comment>
<feature type="transmembrane region" description="Helical" evidence="2">
    <location>
        <begin position="372"/>
        <end position="394"/>
    </location>
</feature>
<keyword evidence="2" id="KW-1133">Transmembrane helix</keyword>
<evidence type="ECO:0000313" key="3">
    <source>
        <dbReference type="EMBL" id="KAH7642986.1"/>
    </source>
</evidence>
<reference evidence="3" key="1">
    <citation type="submission" date="2020-06" db="EMBL/GenBank/DDBJ databases">
        <authorList>
            <person name="Ji K."/>
            <person name="Li J."/>
        </authorList>
    </citation>
    <scope>NUCLEOTIDE SEQUENCE</scope>
    <source>
        <strain evidence="3">JKM2019</strain>
        <tissue evidence="3">Whole body</tissue>
    </source>
</reference>
<dbReference type="EMBL" id="SDOV01000003">
    <property type="protein sequence ID" value="KAH7642986.1"/>
    <property type="molecule type" value="Genomic_DNA"/>
</dbReference>
<sequence length="487" mass="57324">MFLFKWFVMMKFSYYFLLITTITITIIKFIESRTVFDLNNSNVSHEWPLSFDQNINSTIDCGLEYLDRTIGFSFYGNNLFQFIAGSEIKVIVYFDQSKYIVNDDEQQSSFIHVNLLNGYQYGLAEIDESIAKYLRRYDQRTVQEMSLVSHANKTLFAFLYRISDTYYSYGYHYGPYRNLTVGDMRNCVFNPNCPITFARVIMINTVADGIFIFTSKMNQDSKKFVLQNFQLNHTIGYVCMVNKLDNHLQLTKEPCHSKYHNLDENDRLIQIDYGFVHNNYLYLISKINTEIWQIDSRILSDHGKRFGFNIRKMSDFFICSPGLGDEIESTEMTKTTVDETKESTTQKYFPINNNNSTDHQTIIDQTGNNNSLLIIGCILFTFLVFMGTLLFFWTKHKYRKNNLMITNEKKTQQQQQKQQDEKQLTIGGEEKTREQQQNHHYGDKINNVNRKQKKRLLHSKNEKQSLSSTKLYRYPTIRSTDSSTIIK</sequence>
<evidence type="ECO:0000256" key="2">
    <source>
        <dbReference type="SAM" id="Phobius"/>
    </source>
</evidence>
<protein>
    <submittedName>
        <fullName evidence="3">Uncharacterized protein</fullName>
    </submittedName>
</protein>
<feature type="region of interest" description="Disordered" evidence="1">
    <location>
        <begin position="427"/>
        <end position="450"/>
    </location>
</feature>
<keyword evidence="2" id="KW-0812">Transmembrane</keyword>